<evidence type="ECO:0008006" key="4">
    <source>
        <dbReference type="Google" id="ProtNLM"/>
    </source>
</evidence>
<reference evidence="2 3" key="1">
    <citation type="submission" date="2021-02" db="EMBL/GenBank/DDBJ databases">
        <title>Niveibacterium changnyeongensis HC41.</title>
        <authorList>
            <person name="Kang M."/>
        </authorList>
    </citation>
    <scope>NUCLEOTIDE SEQUENCE [LARGE SCALE GENOMIC DNA]</scope>
    <source>
        <strain evidence="2 3">HC41</strain>
    </source>
</reference>
<feature type="transmembrane region" description="Helical" evidence="1">
    <location>
        <begin position="73"/>
        <end position="93"/>
    </location>
</feature>
<organism evidence="2 3">
    <name type="scientific">Niveibacterium microcysteis</name>
    <dbReference type="NCBI Taxonomy" id="2811415"/>
    <lineage>
        <taxon>Bacteria</taxon>
        <taxon>Pseudomonadati</taxon>
        <taxon>Pseudomonadota</taxon>
        <taxon>Betaproteobacteria</taxon>
        <taxon>Rhodocyclales</taxon>
        <taxon>Rhodocyclaceae</taxon>
        <taxon>Niveibacterium</taxon>
    </lineage>
</organism>
<keyword evidence="3" id="KW-1185">Reference proteome</keyword>
<evidence type="ECO:0000313" key="2">
    <source>
        <dbReference type="EMBL" id="QSI75855.1"/>
    </source>
</evidence>
<name>A0ABX7M273_9RHOO</name>
<protein>
    <recommendedName>
        <fullName evidence="4">DNA gyrase subunit B</fullName>
    </recommendedName>
</protein>
<sequence>MPNGVLALFAILFPLALAFGQRWVSPRWLAAALLVAALTRLVVGPRDRMAWTWVGAATLIAGYALLSNDALPLRFYPLAINLGLLAVFGWSLLHPPTVIERFARLQEPDLPDAAVPYVRRVTQVWCGFFVINGSISLATALWASDAIWALYNGCLSYVAMGLLFAAEWVVRQRVKRRLAGA</sequence>
<accession>A0ABX7M273</accession>
<feature type="transmembrane region" description="Helical" evidence="1">
    <location>
        <begin position="149"/>
        <end position="170"/>
    </location>
</feature>
<dbReference type="RefSeq" id="WP_206253715.1">
    <property type="nucleotide sequence ID" value="NZ_CP071060.1"/>
</dbReference>
<feature type="transmembrane region" description="Helical" evidence="1">
    <location>
        <begin position="124"/>
        <end position="143"/>
    </location>
</feature>
<keyword evidence="1" id="KW-1133">Transmembrane helix</keyword>
<evidence type="ECO:0000256" key="1">
    <source>
        <dbReference type="SAM" id="Phobius"/>
    </source>
</evidence>
<feature type="transmembrane region" description="Helical" evidence="1">
    <location>
        <begin position="50"/>
        <end position="67"/>
    </location>
</feature>
<evidence type="ECO:0000313" key="3">
    <source>
        <dbReference type="Proteomes" id="UP000663570"/>
    </source>
</evidence>
<keyword evidence="1" id="KW-0812">Transmembrane</keyword>
<feature type="transmembrane region" description="Helical" evidence="1">
    <location>
        <begin position="28"/>
        <end position="43"/>
    </location>
</feature>
<dbReference type="EMBL" id="CP071060">
    <property type="protein sequence ID" value="QSI75855.1"/>
    <property type="molecule type" value="Genomic_DNA"/>
</dbReference>
<proteinExistence type="predicted"/>
<dbReference type="Proteomes" id="UP000663570">
    <property type="component" value="Chromosome"/>
</dbReference>
<keyword evidence="1" id="KW-0472">Membrane</keyword>
<gene>
    <name evidence="2" type="ORF">JY500_15390</name>
</gene>